<keyword evidence="3" id="KW-1185">Reference proteome</keyword>
<feature type="region of interest" description="Disordered" evidence="1">
    <location>
        <begin position="1"/>
        <end position="29"/>
    </location>
</feature>
<evidence type="ECO:0000313" key="2">
    <source>
        <dbReference type="EnsemblMetazoa" id="PPA29999.1"/>
    </source>
</evidence>
<reference evidence="2" key="2">
    <citation type="submission" date="2022-06" db="UniProtKB">
        <authorList>
            <consortium name="EnsemblMetazoa"/>
        </authorList>
    </citation>
    <scope>IDENTIFICATION</scope>
    <source>
        <strain evidence="2">PS312</strain>
    </source>
</reference>
<feature type="compositionally biased region" description="Pro residues" evidence="1">
    <location>
        <begin position="20"/>
        <end position="29"/>
    </location>
</feature>
<organism evidence="2 3">
    <name type="scientific">Pristionchus pacificus</name>
    <name type="common">Parasitic nematode worm</name>
    <dbReference type="NCBI Taxonomy" id="54126"/>
    <lineage>
        <taxon>Eukaryota</taxon>
        <taxon>Metazoa</taxon>
        <taxon>Ecdysozoa</taxon>
        <taxon>Nematoda</taxon>
        <taxon>Chromadorea</taxon>
        <taxon>Rhabditida</taxon>
        <taxon>Rhabditina</taxon>
        <taxon>Diplogasteromorpha</taxon>
        <taxon>Diplogasteroidea</taxon>
        <taxon>Neodiplogasteridae</taxon>
        <taxon>Pristionchus</taxon>
    </lineage>
</organism>
<dbReference type="Proteomes" id="UP000005239">
    <property type="component" value="Unassembled WGS sequence"/>
</dbReference>
<gene>
    <name evidence="2" type="primary">WBGene00202867</name>
</gene>
<evidence type="ECO:0000313" key="3">
    <source>
        <dbReference type="Proteomes" id="UP000005239"/>
    </source>
</evidence>
<protein>
    <submittedName>
        <fullName evidence="2">Uncharacterized protein</fullName>
    </submittedName>
</protein>
<accession>A0A8R1UI47</accession>
<dbReference type="AlphaFoldDB" id="A0A2A6CUN3"/>
<reference evidence="3" key="1">
    <citation type="journal article" date="2008" name="Nat. Genet.">
        <title>The Pristionchus pacificus genome provides a unique perspective on nematode lifestyle and parasitism.</title>
        <authorList>
            <person name="Dieterich C."/>
            <person name="Clifton S.W."/>
            <person name="Schuster L.N."/>
            <person name="Chinwalla A."/>
            <person name="Delehaunty K."/>
            <person name="Dinkelacker I."/>
            <person name="Fulton L."/>
            <person name="Fulton R."/>
            <person name="Godfrey J."/>
            <person name="Minx P."/>
            <person name="Mitreva M."/>
            <person name="Roeseler W."/>
            <person name="Tian H."/>
            <person name="Witte H."/>
            <person name="Yang S.P."/>
            <person name="Wilson R.K."/>
            <person name="Sommer R.J."/>
        </authorList>
    </citation>
    <scope>NUCLEOTIDE SEQUENCE [LARGE SCALE GENOMIC DNA]</scope>
    <source>
        <strain evidence="3">PS312</strain>
    </source>
</reference>
<sequence length="210" mass="23782">MTINGNKYTTSANVSENETPPTPPPTPPIGDPFRISPSVIAQLQRQLEDMKARRDEFAAQHTHSTSSIFDNLGSPIQHYDYYRFVQDMKTDQHINDVHHSPLLDVGQVENHARPPPPSTAEVLNAVLDLHLEHLNRLRRNTASAHAPPTPPPSSINSRNYTAEVLNRIRNMKMEHLLHWNLLHMDNDQENIDLNGSLDPSFCDIIPNTKE</sequence>
<proteinExistence type="predicted"/>
<feature type="compositionally biased region" description="Polar residues" evidence="1">
    <location>
        <begin position="1"/>
        <end position="18"/>
    </location>
</feature>
<accession>A0A2A6CUN3</accession>
<evidence type="ECO:0000256" key="1">
    <source>
        <dbReference type="SAM" id="MobiDB-lite"/>
    </source>
</evidence>
<name>A0A2A6CUN3_PRIPA</name>
<dbReference type="EnsemblMetazoa" id="PPA29999.1">
    <property type="protein sequence ID" value="PPA29999.1"/>
    <property type="gene ID" value="WBGene00202867"/>
</dbReference>